<proteinExistence type="predicted"/>
<dbReference type="GO" id="GO:0016491">
    <property type="term" value="F:oxidoreductase activity"/>
    <property type="evidence" value="ECO:0007669"/>
    <property type="project" value="UniProtKB-KW"/>
</dbReference>
<sequence>MSSAQSIAHPPSRPIQPGLVCNPSTHAAAQVLEELLRQDYVAHHCFFNDLGFHDHLSHHLVAAYDMGATPALLKLIYDEEAKDQRPIGRQGQDITEENWTSRLNDRTSYGSYLVFFVDQTAKNGASETVRRYVMAPEANGNGAVMFARFLAGALHPFLQAGFGVELGQDYMVAQGLAMAAVTAPDFTMAVLDMPSALPELGPPTKGVTLLALLREVYDSPALVPVLPYKPNATITARFKDLTADPARTDALKRIYSKWSVDASLTEAEFDAKIEECLFQAVLLLAATGKPKRAPRLDFFLMHILTSALCLPSMLKALPDPVHKAHMLQGYARVSALFILMRGRPRIDVPLLMSYTEHPRPPTPAPGGSAALGDPRVEGQTDPWLAIVQNALHHKDAHVIKTVRTLYYCAQRYGRTPAGGVIGARGADGEETHVGTGTMDGTIFVRAAGLVSGALGWVAYGEPEGDWDRSALGWDAAWEGEDKK</sequence>
<keyword evidence="1" id="KW-0560">Oxidoreductase</keyword>
<dbReference type="AlphaFoldDB" id="A0AAD6XKH8"/>
<dbReference type="PANTHER" id="PTHR35870:SF1">
    <property type="entry name" value="PROTEIN, PUTATIVE (AFU_ORTHOLOGUE AFUA_5G03330)-RELATED"/>
    <property type="match status" value="1"/>
</dbReference>
<evidence type="ECO:0000313" key="3">
    <source>
        <dbReference type="Proteomes" id="UP001222325"/>
    </source>
</evidence>
<dbReference type="Pfam" id="PF14027">
    <property type="entry name" value="Questin_oxidase"/>
    <property type="match status" value="1"/>
</dbReference>
<evidence type="ECO:0000313" key="2">
    <source>
        <dbReference type="EMBL" id="KAJ7077526.1"/>
    </source>
</evidence>
<dbReference type="InterPro" id="IPR025337">
    <property type="entry name" value="Questin_oxidase-like"/>
</dbReference>
<organism evidence="2 3">
    <name type="scientific">Mycena belliarum</name>
    <dbReference type="NCBI Taxonomy" id="1033014"/>
    <lineage>
        <taxon>Eukaryota</taxon>
        <taxon>Fungi</taxon>
        <taxon>Dikarya</taxon>
        <taxon>Basidiomycota</taxon>
        <taxon>Agaricomycotina</taxon>
        <taxon>Agaricomycetes</taxon>
        <taxon>Agaricomycetidae</taxon>
        <taxon>Agaricales</taxon>
        <taxon>Marasmiineae</taxon>
        <taxon>Mycenaceae</taxon>
        <taxon>Mycena</taxon>
    </lineage>
</organism>
<dbReference type="EMBL" id="JARJCN010000072">
    <property type="protein sequence ID" value="KAJ7077526.1"/>
    <property type="molecule type" value="Genomic_DNA"/>
</dbReference>
<keyword evidence="3" id="KW-1185">Reference proteome</keyword>
<protein>
    <recommendedName>
        <fullName evidence="4">Oxidoreductase AflY</fullName>
    </recommendedName>
</protein>
<name>A0AAD6XKH8_9AGAR</name>
<dbReference type="Proteomes" id="UP001222325">
    <property type="component" value="Unassembled WGS sequence"/>
</dbReference>
<comment type="caution">
    <text evidence="2">The sequence shown here is derived from an EMBL/GenBank/DDBJ whole genome shotgun (WGS) entry which is preliminary data.</text>
</comment>
<evidence type="ECO:0000256" key="1">
    <source>
        <dbReference type="ARBA" id="ARBA00023002"/>
    </source>
</evidence>
<dbReference type="PANTHER" id="PTHR35870">
    <property type="entry name" value="PROTEIN, PUTATIVE (AFU_ORTHOLOGUE AFUA_5G03330)-RELATED"/>
    <property type="match status" value="1"/>
</dbReference>
<accession>A0AAD6XKH8</accession>
<reference evidence="2" key="1">
    <citation type="submission" date="2023-03" db="EMBL/GenBank/DDBJ databases">
        <title>Massive genome expansion in bonnet fungi (Mycena s.s.) driven by repeated elements and novel gene families across ecological guilds.</title>
        <authorList>
            <consortium name="Lawrence Berkeley National Laboratory"/>
            <person name="Harder C.B."/>
            <person name="Miyauchi S."/>
            <person name="Viragh M."/>
            <person name="Kuo A."/>
            <person name="Thoen E."/>
            <person name="Andreopoulos B."/>
            <person name="Lu D."/>
            <person name="Skrede I."/>
            <person name="Drula E."/>
            <person name="Henrissat B."/>
            <person name="Morin E."/>
            <person name="Kohler A."/>
            <person name="Barry K."/>
            <person name="LaButti K."/>
            <person name="Morin E."/>
            <person name="Salamov A."/>
            <person name="Lipzen A."/>
            <person name="Mereny Z."/>
            <person name="Hegedus B."/>
            <person name="Baldrian P."/>
            <person name="Stursova M."/>
            <person name="Weitz H."/>
            <person name="Taylor A."/>
            <person name="Grigoriev I.V."/>
            <person name="Nagy L.G."/>
            <person name="Martin F."/>
            <person name="Kauserud H."/>
        </authorList>
    </citation>
    <scope>NUCLEOTIDE SEQUENCE</scope>
    <source>
        <strain evidence="2">CBHHK173m</strain>
    </source>
</reference>
<evidence type="ECO:0008006" key="4">
    <source>
        <dbReference type="Google" id="ProtNLM"/>
    </source>
</evidence>
<gene>
    <name evidence="2" type="ORF">B0H15DRAFT_933974</name>
</gene>